<organism evidence="1 2">
    <name type="scientific">Hibiscus sabdariffa</name>
    <name type="common">roselle</name>
    <dbReference type="NCBI Taxonomy" id="183260"/>
    <lineage>
        <taxon>Eukaryota</taxon>
        <taxon>Viridiplantae</taxon>
        <taxon>Streptophyta</taxon>
        <taxon>Embryophyta</taxon>
        <taxon>Tracheophyta</taxon>
        <taxon>Spermatophyta</taxon>
        <taxon>Magnoliopsida</taxon>
        <taxon>eudicotyledons</taxon>
        <taxon>Gunneridae</taxon>
        <taxon>Pentapetalae</taxon>
        <taxon>rosids</taxon>
        <taxon>malvids</taxon>
        <taxon>Malvales</taxon>
        <taxon>Malvaceae</taxon>
        <taxon>Malvoideae</taxon>
        <taxon>Hibiscus</taxon>
    </lineage>
</organism>
<gene>
    <name evidence="1" type="ORF">V6N11_071758</name>
</gene>
<sequence>MLPLRCRPHLRVGSRRRSHGWFEWKNGGCRCLGCDCGVGIGVRVESVWGGDCRSHYRPWLSLGCRRHRAKGLETLASKGETLVEGLVKQGRMGPFA</sequence>
<evidence type="ECO:0000313" key="2">
    <source>
        <dbReference type="Proteomes" id="UP001396334"/>
    </source>
</evidence>
<comment type="caution">
    <text evidence="1">The sequence shown here is derived from an EMBL/GenBank/DDBJ whole genome shotgun (WGS) entry which is preliminary data.</text>
</comment>
<reference evidence="1 2" key="1">
    <citation type="journal article" date="2024" name="G3 (Bethesda)">
        <title>Genome assembly of Hibiscus sabdariffa L. provides insights into metabolisms of medicinal natural products.</title>
        <authorList>
            <person name="Kim T."/>
        </authorList>
    </citation>
    <scope>NUCLEOTIDE SEQUENCE [LARGE SCALE GENOMIC DNA]</scope>
    <source>
        <strain evidence="1">TK-2024</strain>
        <tissue evidence="1">Old leaves</tissue>
    </source>
</reference>
<accession>A0ABR2U0Z9</accession>
<evidence type="ECO:0000313" key="1">
    <source>
        <dbReference type="EMBL" id="KAK9043413.1"/>
    </source>
</evidence>
<dbReference type="EMBL" id="JBBPBN010000003">
    <property type="protein sequence ID" value="KAK9043413.1"/>
    <property type="molecule type" value="Genomic_DNA"/>
</dbReference>
<name>A0ABR2U0Z9_9ROSI</name>
<proteinExistence type="predicted"/>
<dbReference type="Proteomes" id="UP001396334">
    <property type="component" value="Unassembled WGS sequence"/>
</dbReference>
<keyword evidence="2" id="KW-1185">Reference proteome</keyword>
<protein>
    <submittedName>
        <fullName evidence="1">Uncharacterized protein</fullName>
    </submittedName>
</protein>